<feature type="transmembrane region" description="Helical" evidence="2">
    <location>
        <begin position="15"/>
        <end position="35"/>
    </location>
</feature>
<feature type="compositionally biased region" description="Pro residues" evidence="1">
    <location>
        <begin position="78"/>
        <end position="93"/>
    </location>
</feature>
<name>A0A6G3QQG4_9ACTN</name>
<organism evidence="3">
    <name type="scientific">Streptomyces sp. SID14436</name>
    <dbReference type="NCBI Taxonomy" id="2706070"/>
    <lineage>
        <taxon>Bacteria</taxon>
        <taxon>Bacillati</taxon>
        <taxon>Actinomycetota</taxon>
        <taxon>Actinomycetes</taxon>
        <taxon>Kitasatosporales</taxon>
        <taxon>Streptomycetaceae</taxon>
        <taxon>Streptomyces</taxon>
    </lineage>
</organism>
<reference evidence="3" key="1">
    <citation type="submission" date="2020-01" db="EMBL/GenBank/DDBJ databases">
        <title>Insect and environment-associated Actinomycetes.</title>
        <authorList>
            <person name="Currrie C."/>
            <person name="Chevrette M."/>
            <person name="Carlson C."/>
            <person name="Stubbendieck R."/>
            <person name="Wendt-Pienkowski E."/>
        </authorList>
    </citation>
    <scope>NUCLEOTIDE SEQUENCE</scope>
    <source>
        <strain evidence="3">SID14436</strain>
    </source>
</reference>
<keyword evidence="2" id="KW-0812">Transmembrane</keyword>
<gene>
    <name evidence="3" type="ORF">G3I53_06660</name>
</gene>
<feature type="region of interest" description="Disordered" evidence="1">
    <location>
        <begin position="40"/>
        <end position="104"/>
    </location>
</feature>
<proteinExistence type="predicted"/>
<comment type="caution">
    <text evidence="3">The sequence shown here is derived from an EMBL/GenBank/DDBJ whole genome shotgun (WGS) entry which is preliminary data.</text>
</comment>
<accession>A0A6G3QQG4</accession>
<evidence type="ECO:0000256" key="2">
    <source>
        <dbReference type="SAM" id="Phobius"/>
    </source>
</evidence>
<feature type="non-terminal residue" evidence="3">
    <location>
        <position position="1"/>
    </location>
</feature>
<feature type="compositionally biased region" description="Basic and acidic residues" evidence="1">
    <location>
        <begin position="43"/>
        <end position="69"/>
    </location>
</feature>
<protein>
    <submittedName>
        <fullName evidence="3">Uncharacterized protein</fullName>
    </submittedName>
</protein>
<evidence type="ECO:0000256" key="1">
    <source>
        <dbReference type="SAM" id="MobiDB-lite"/>
    </source>
</evidence>
<dbReference type="AlphaFoldDB" id="A0A6G3QQG4"/>
<dbReference type="EMBL" id="JAAGMD010000182">
    <property type="protein sequence ID" value="NEA85738.1"/>
    <property type="molecule type" value="Genomic_DNA"/>
</dbReference>
<sequence>AALGAGEPVRAGGGAFGHLAQLLALTGLFAALVGIGEASGRAAGREPDGPGRDAGAREPGIRTGGRSEEDPGTTAVLPPVPASAPPPPPPAPGRPDGTGKGEPG</sequence>
<keyword evidence="2" id="KW-0472">Membrane</keyword>
<evidence type="ECO:0000313" key="3">
    <source>
        <dbReference type="EMBL" id="NEA85738.1"/>
    </source>
</evidence>
<keyword evidence="2" id="KW-1133">Transmembrane helix</keyword>